<evidence type="ECO:0000313" key="2">
    <source>
        <dbReference type="Proteomes" id="UP000828390"/>
    </source>
</evidence>
<sequence length="103" mass="11376">MEPKGNRRDSIFSPTEEAELANYVSEKAQKGMGLRPCEILDQKRITPFSQDRPLYSSTKSHFTVMFCASASGAIMPPFYVYPDPPPKGVHPLSCSLPGGLEEL</sequence>
<dbReference type="EMBL" id="JAIWYP010000007">
    <property type="protein sequence ID" value="KAH3801199.1"/>
    <property type="molecule type" value="Genomic_DNA"/>
</dbReference>
<dbReference type="AlphaFoldDB" id="A0A9D4J9H5"/>
<gene>
    <name evidence="1" type="ORF">DPMN_154846</name>
</gene>
<protein>
    <submittedName>
        <fullName evidence="1">Uncharacterized protein</fullName>
    </submittedName>
</protein>
<proteinExistence type="predicted"/>
<comment type="caution">
    <text evidence="1">The sequence shown here is derived from an EMBL/GenBank/DDBJ whole genome shotgun (WGS) entry which is preliminary data.</text>
</comment>
<reference evidence="1" key="1">
    <citation type="journal article" date="2019" name="bioRxiv">
        <title>The Genome of the Zebra Mussel, Dreissena polymorpha: A Resource for Invasive Species Research.</title>
        <authorList>
            <person name="McCartney M.A."/>
            <person name="Auch B."/>
            <person name="Kono T."/>
            <person name="Mallez S."/>
            <person name="Zhang Y."/>
            <person name="Obille A."/>
            <person name="Becker A."/>
            <person name="Abrahante J.E."/>
            <person name="Garbe J."/>
            <person name="Badalamenti J.P."/>
            <person name="Herman A."/>
            <person name="Mangelson H."/>
            <person name="Liachko I."/>
            <person name="Sullivan S."/>
            <person name="Sone E.D."/>
            <person name="Koren S."/>
            <person name="Silverstein K.A.T."/>
            <person name="Beckman K.B."/>
            <person name="Gohl D.M."/>
        </authorList>
    </citation>
    <scope>NUCLEOTIDE SEQUENCE</scope>
    <source>
        <strain evidence="1">Duluth1</strain>
        <tissue evidence="1">Whole animal</tissue>
    </source>
</reference>
<evidence type="ECO:0000313" key="1">
    <source>
        <dbReference type="EMBL" id="KAH3801199.1"/>
    </source>
</evidence>
<dbReference type="Proteomes" id="UP000828390">
    <property type="component" value="Unassembled WGS sequence"/>
</dbReference>
<accession>A0A9D4J9H5</accession>
<reference evidence="1" key="2">
    <citation type="submission" date="2020-11" db="EMBL/GenBank/DDBJ databases">
        <authorList>
            <person name="McCartney M.A."/>
            <person name="Auch B."/>
            <person name="Kono T."/>
            <person name="Mallez S."/>
            <person name="Becker A."/>
            <person name="Gohl D.M."/>
            <person name="Silverstein K.A.T."/>
            <person name="Koren S."/>
            <person name="Bechman K.B."/>
            <person name="Herman A."/>
            <person name="Abrahante J.E."/>
            <person name="Garbe J."/>
        </authorList>
    </citation>
    <scope>NUCLEOTIDE SEQUENCE</scope>
    <source>
        <strain evidence="1">Duluth1</strain>
        <tissue evidence="1">Whole animal</tissue>
    </source>
</reference>
<organism evidence="1 2">
    <name type="scientific">Dreissena polymorpha</name>
    <name type="common">Zebra mussel</name>
    <name type="synonym">Mytilus polymorpha</name>
    <dbReference type="NCBI Taxonomy" id="45954"/>
    <lineage>
        <taxon>Eukaryota</taxon>
        <taxon>Metazoa</taxon>
        <taxon>Spiralia</taxon>
        <taxon>Lophotrochozoa</taxon>
        <taxon>Mollusca</taxon>
        <taxon>Bivalvia</taxon>
        <taxon>Autobranchia</taxon>
        <taxon>Heteroconchia</taxon>
        <taxon>Euheterodonta</taxon>
        <taxon>Imparidentia</taxon>
        <taxon>Neoheterodontei</taxon>
        <taxon>Myida</taxon>
        <taxon>Dreissenoidea</taxon>
        <taxon>Dreissenidae</taxon>
        <taxon>Dreissena</taxon>
    </lineage>
</organism>
<name>A0A9D4J9H5_DREPO</name>
<keyword evidence="2" id="KW-1185">Reference proteome</keyword>